<evidence type="ECO:0000313" key="3">
    <source>
        <dbReference type="Proteomes" id="UP000272942"/>
    </source>
</evidence>
<gene>
    <name evidence="2" type="ORF">ECPE_LOCUS458</name>
</gene>
<accession>A0A183A0H3</accession>
<reference evidence="4" key="1">
    <citation type="submission" date="2016-06" db="UniProtKB">
        <authorList>
            <consortium name="WormBaseParasite"/>
        </authorList>
    </citation>
    <scope>IDENTIFICATION</scope>
</reference>
<sequence length="160" mass="17787">MKKFAKFLLVSANGVGELKLGVDVETLACVRLHFRGLRARSWLSSTVTHPVGDTDEDGVLDPRQGMEFPIPDVDANEEPRSAVWSDTGRTRTRGPRIRMSDTNDDIPDLDELDESELDMPPPDHRFVSVSLDIRRVGQLMASPRINASYFVCSKSCAARS</sequence>
<dbReference type="Proteomes" id="UP000272942">
    <property type="component" value="Unassembled WGS sequence"/>
</dbReference>
<evidence type="ECO:0000256" key="1">
    <source>
        <dbReference type="SAM" id="MobiDB-lite"/>
    </source>
</evidence>
<dbReference type="EMBL" id="UZAN01001513">
    <property type="protein sequence ID" value="VDP22916.1"/>
    <property type="molecule type" value="Genomic_DNA"/>
</dbReference>
<reference evidence="2 3" key="2">
    <citation type="submission" date="2018-11" db="EMBL/GenBank/DDBJ databases">
        <authorList>
            <consortium name="Pathogen Informatics"/>
        </authorList>
    </citation>
    <scope>NUCLEOTIDE SEQUENCE [LARGE SCALE GENOMIC DNA]</scope>
    <source>
        <strain evidence="2 3">Egypt</strain>
    </source>
</reference>
<name>A0A183A0H3_9TREM</name>
<proteinExistence type="predicted"/>
<protein>
    <submittedName>
        <fullName evidence="4">PDCD2_C domain-containing protein</fullName>
    </submittedName>
</protein>
<feature type="region of interest" description="Disordered" evidence="1">
    <location>
        <begin position="53"/>
        <end position="107"/>
    </location>
</feature>
<dbReference type="OrthoDB" id="10063861at2759"/>
<organism evidence="4">
    <name type="scientific">Echinostoma caproni</name>
    <dbReference type="NCBI Taxonomy" id="27848"/>
    <lineage>
        <taxon>Eukaryota</taxon>
        <taxon>Metazoa</taxon>
        <taxon>Spiralia</taxon>
        <taxon>Lophotrochozoa</taxon>
        <taxon>Platyhelminthes</taxon>
        <taxon>Trematoda</taxon>
        <taxon>Digenea</taxon>
        <taxon>Plagiorchiida</taxon>
        <taxon>Echinostomata</taxon>
        <taxon>Echinostomatoidea</taxon>
        <taxon>Echinostomatidae</taxon>
        <taxon>Echinostoma</taxon>
    </lineage>
</organism>
<evidence type="ECO:0000313" key="4">
    <source>
        <dbReference type="WBParaSite" id="ECPE_0000045801-mRNA-1"/>
    </source>
</evidence>
<evidence type="ECO:0000313" key="2">
    <source>
        <dbReference type="EMBL" id="VDP22916.1"/>
    </source>
</evidence>
<dbReference type="Gene3D" id="3.70.10.10">
    <property type="match status" value="1"/>
</dbReference>
<dbReference type="WBParaSite" id="ECPE_0000045801-mRNA-1">
    <property type="protein sequence ID" value="ECPE_0000045801-mRNA-1"/>
    <property type="gene ID" value="ECPE_0000045801"/>
</dbReference>
<dbReference type="AlphaFoldDB" id="A0A183A0H3"/>
<keyword evidence="3" id="KW-1185">Reference proteome</keyword>